<dbReference type="RefSeq" id="WP_109253709.1">
    <property type="nucleotide sequence ID" value="NZ_QEXV01000006.1"/>
</dbReference>
<dbReference type="GO" id="GO:1990904">
    <property type="term" value="C:ribonucleoprotein complex"/>
    <property type="evidence" value="ECO:0007669"/>
    <property type="project" value="UniProtKB-KW"/>
</dbReference>
<evidence type="ECO:0000256" key="4">
    <source>
        <dbReference type="ARBA" id="ARBA00035244"/>
    </source>
</evidence>
<comment type="function">
    <text evidence="5">Forms part of the polypeptide exit tunnel.</text>
</comment>
<dbReference type="Pfam" id="PF00573">
    <property type="entry name" value="Ribosomal_L4"/>
    <property type="match status" value="1"/>
</dbReference>
<dbReference type="GO" id="GO:0019843">
    <property type="term" value="F:rRNA binding"/>
    <property type="evidence" value="ECO:0007669"/>
    <property type="project" value="UniProtKB-UniRule"/>
</dbReference>
<dbReference type="GO" id="GO:0006412">
    <property type="term" value="P:translation"/>
    <property type="evidence" value="ECO:0007669"/>
    <property type="project" value="UniProtKB-UniRule"/>
</dbReference>
<gene>
    <name evidence="5" type="primary">rplD</name>
    <name evidence="6" type="ORF">DDZ18_12350</name>
</gene>
<dbReference type="InterPro" id="IPR013005">
    <property type="entry name" value="Ribosomal_uL4-like"/>
</dbReference>
<dbReference type="Gene3D" id="3.40.1370.10">
    <property type="match status" value="1"/>
</dbReference>
<organism evidence="6 7">
    <name type="scientific">Marinicauda salina</name>
    <dbReference type="NCBI Taxonomy" id="2135793"/>
    <lineage>
        <taxon>Bacteria</taxon>
        <taxon>Pseudomonadati</taxon>
        <taxon>Pseudomonadota</taxon>
        <taxon>Alphaproteobacteria</taxon>
        <taxon>Maricaulales</taxon>
        <taxon>Maricaulaceae</taxon>
        <taxon>Marinicauda</taxon>
    </lineage>
</organism>
<evidence type="ECO:0000256" key="1">
    <source>
        <dbReference type="ARBA" id="ARBA00010528"/>
    </source>
</evidence>
<reference evidence="7" key="1">
    <citation type="submission" date="2018-05" db="EMBL/GenBank/DDBJ databases">
        <authorList>
            <person name="Liu B.-T."/>
        </authorList>
    </citation>
    <scope>NUCLEOTIDE SEQUENCE [LARGE SCALE GENOMIC DNA]</scope>
    <source>
        <strain evidence="7">WD6-1</strain>
    </source>
</reference>
<dbReference type="EMBL" id="QEXV01000006">
    <property type="protein sequence ID" value="PWE16554.1"/>
    <property type="molecule type" value="Genomic_DNA"/>
</dbReference>
<protein>
    <recommendedName>
        <fullName evidence="4 5">Large ribosomal subunit protein uL4</fullName>
    </recommendedName>
</protein>
<evidence type="ECO:0000256" key="5">
    <source>
        <dbReference type="HAMAP-Rule" id="MF_01328"/>
    </source>
</evidence>
<dbReference type="OrthoDB" id="9803201at2"/>
<sequence>MKIDVIKLDAGKAGSVDLDDAIFGIGEIRGDILQRAVKWQLSRRQSGTHKTKERGEIARTKKKMYRQKGTGGARHGARSAPIFVGGGVAHGPRVRSHATSLPKKVRALALKHALSAKAGASDLIVIDEARLDAPKTKALADAFEKLGVANALVIDGETLDENFARAARNIPNVDVLPAQGLNVYDVLRRDKLVLTKAAIEKINERLAPQEAA</sequence>
<keyword evidence="5" id="KW-0699">rRNA-binding</keyword>
<evidence type="ECO:0000313" key="7">
    <source>
        <dbReference type="Proteomes" id="UP000245168"/>
    </source>
</evidence>
<name>A0A2U2BRB8_9PROT</name>
<dbReference type="PANTHER" id="PTHR10746">
    <property type="entry name" value="50S RIBOSOMAL PROTEIN L4"/>
    <property type="match status" value="1"/>
</dbReference>
<keyword evidence="5" id="KW-0694">RNA-binding</keyword>
<dbReference type="GO" id="GO:0003735">
    <property type="term" value="F:structural constituent of ribosome"/>
    <property type="evidence" value="ECO:0007669"/>
    <property type="project" value="InterPro"/>
</dbReference>
<keyword evidence="3 5" id="KW-0687">Ribonucleoprotein</keyword>
<evidence type="ECO:0000256" key="2">
    <source>
        <dbReference type="ARBA" id="ARBA00022980"/>
    </source>
</evidence>
<dbReference type="NCBIfam" id="TIGR03953">
    <property type="entry name" value="rplD_bact"/>
    <property type="match status" value="1"/>
</dbReference>
<accession>A0A2U2BRB8</accession>
<dbReference type="PANTHER" id="PTHR10746:SF6">
    <property type="entry name" value="LARGE RIBOSOMAL SUBUNIT PROTEIN UL4M"/>
    <property type="match status" value="1"/>
</dbReference>
<evidence type="ECO:0000313" key="6">
    <source>
        <dbReference type="EMBL" id="PWE16554.1"/>
    </source>
</evidence>
<dbReference type="GO" id="GO:0005840">
    <property type="term" value="C:ribosome"/>
    <property type="evidence" value="ECO:0007669"/>
    <property type="project" value="UniProtKB-KW"/>
</dbReference>
<keyword evidence="2 5" id="KW-0689">Ribosomal protein</keyword>
<comment type="caution">
    <text evidence="6">The sequence shown here is derived from an EMBL/GenBank/DDBJ whole genome shotgun (WGS) entry which is preliminary data.</text>
</comment>
<dbReference type="SUPFAM" id="SSF52166">
    <property type="entry name" value="Ribosomal protein L4"/>
    <property type="match status" value="1"/>
</dbReference>
<comment type="subunit">
    <text evidence="5">Part of the 50S ribosomal subunit.</text>
</comment>
<dbReference type="HAMAP" id="MF_01328_B">
    <property type="entry name" value="Ribosomal_uL4_B"/>
    <property type="match status" value="1"/>
</dbReference>
<evidence type="ECO:0000256" key="3">
    <source>
        <dbReference type="ARBA" id="ARBA00023274"/>
    </source>
</evidence>
<dbReference type="InterPro" id="IPR023574">
    <property type="entry name" value="Ribosomal_uL4_dom_sf"/>
</dbReference>
<dbReference type="AlphaFoldDB" id="A0A2U2BRB8"/>
<comment type="similarity">
    <text evidence="1 5">Belongs to the universal ribosomal protein uL4 family.</text>
</comment>
<dbReference type="InterPro" id="IPR002136">
    <property type="entry name" value="Ribosomal_uL4"/>
</dbReference>
<comment type="function">
    <text evidence="5">One of the primary rRNA binding proteins, this protein initially binds near the 5'-end of the 23S rRNA. It is important during the early stages of 50S assembly. It makes multiple contacts with different domains of the 23S rRNA in the assembled 50S subunit and ribosome.</text>
</comment>
<keyword evidence="7" id="KW-1185">Reference proteome</keyword>
<proteinExistence type="inferred from homology"/>
<dbReference type="Proteomes" id="UP000245168">
    <property type="component" value="Unassembled WGS sequence"/>
</dbReference>